<dbReference type="Pfam" id="PF00005">
    <property type="entry name" value="ABC_tran"/>
    <property type="match status" value="2"/>
</dbReference>
<dbReference type="FunFam" id="3.40.50.300:FF:000224">
    <property type="entry name" value="Energy-coupling factor transporter ATP-binding protein EcfA"/>
    <property type="match status" value="1"/>
</dbReference>
<dbReference type="GO" id="GO:0042626">
    <property type="term" value="F:ATPase-coupled transmembrane transporter activity"/>
    <property type="evidence" value="ECO:0007669"/>
    <property type="project" value="TreeGrafter"/>
</dbReference>
<dbReference type="SUPFAM" id="SSF52540">
    <property type="entry name" value="P-loop containing nucleoside triphosphate hydrolases"/>
    <property type="match status" value="2"/>
</dbReference>
<evidence type="ECO:0000256" key="8">
    <source>
        <dbReference type="ARBA" id="ARBA00023136"/>
    </source>
</evidence>
<feature type="domain" description="ABC transporter" evidence="9">
    <location>
        <begin position="5"/>
        <end position="245"/>
    </location>
</feature>
<dbReference type="AlphaFoldDB" id="A0A9Y2AE14"/>
<evidence type="ECO:0000313" key="11">
    <source>
        <dbReference type="Proteomes" id="UP001243623"/>
    </source>
</evidence>
<feature type="domain" description="ABC transporter" evidence="9">
    <location>
        <begin position="298"/>
        <end position="526"/>
    </location>
</feature>
<reference evidence="10" key="1">
    <citation type="submission" date="2023-03" db="EMBL/GenBank/DDBJ databases">
        <title>Selenobaculum gbiensis gen. nov. sp. nov., a new bacterium isolated from the gut microbiota of IBD patient.</title>
        <authorList>
            <person name="Yeo S."/>
            <person name="Park H."/>
            <person name="Huh C.S."/>
        </authorList>
    </citation>
    <scope>NUCLEOTIDE SEQUENCE</scope>
    <source>
        <strain evidence="10">ICN-92133</strain>
    </source>
</reference>
<evidence type="ECO:0000256" key="5">
    <source>
        <dbReference type="ARBA" id="ARBA00022741"/>
    </source>
</evidence>
<dbReference type="InterPro" id="IPR027417">
    <property type="entry name" value="P-loop_NTPase"/>
</dbReference>
<dbReference type="GO" id="GO:0005524">
    <property type="term" value="F:ATP binding"/>
    <property type="evidence" value="ECO:0007669"/>
    <property type="project" value="UniProtKB-KW"/>
</dbReference>
<dbReference type="CDD" id="cd03225">
    <property type="entry name" value="ABC_cobalt_CbiO_domain1"/>
    <property type="match status" value="2"/>
</dbReference>
<evidence type="ECO:0000256" key="2">
    <source>
        <dbReference type="ARBA" id="ARBA00005417"/>
    </source>
</evidence>
<organism evidence="10 11">
    <name type="scientific">Selenobaculum gibii</name>
    <dbReference type="NCBI Taxonomy" id="3054208"/>
    <lineage>
        <taxon>Bacteria</taxon>
        <taxon>Bacillati</taxon>
        <taxon>Bacillota</taxon>
        <taxon>Negativicutes</taxon>
        <taxon>Selenomonadales</taxon>
        <taxon>Selenomonadaceae</taxon>
        <taxon>Selenobaculum</taxon>
    </lineage>
</organism>
<gene>
    <name evidence="10" type="ORF">P3F81_07800</name>
</gene>
<dbReference type="InterPro" id="IPR017871">
    <property type="entry name" value="ABC_transporter-like_CS"/>
</dbReference>
<dbReference type="InterPro" id="IPR003593">
    <property type="entry name" value="AAA+_ATPase"/>
</dbReference>
<keyword evidence="7" id="KW-1278">Translocase</keyword>
<name>A0A9Y2AE14_9FIRM</name>
<dbReference type="Gene3D" id="3.40.50.300">
    <property type="entry name" value="P-loop containing nucleotide triphosphate hydrolases"/>
    <property type="match status" value="2"/>
</dbReference>
<dbReference type="PROSITE" id="PS50893">
    <property type="entry name" value="ABC_TRANSPORTER_2"/>
    <property type="match status" value="2"/>
</dbReference>
<dbReference type="PANTHER" id="PTHR43553">
    <property type="entry name" value="HEAVY METAL TRANSPORTER"/>
    <property type="match status" value="1"/>
</dbReference>
<keyword evidence="6" id="KW-0067">ATP-binding</keyword>
<dbReference type="SMART" id="SM00382">
    <property type="entry name" value="AAA"/>
    <property type="match status" value="2"/>
</dbReference>
<keyword evidence="11" id="KW-1185">Reference proteome</keyword>
<dbReference type="KEGG" id="sgbi:P3F81_07800"/>
<dbReference type="RefSeq" id="WP_147669862.1">
    <property type="nucleotide sequence ID" value="NZ_CP120678.1"/>
</dbReference>
<dbReference type="InterPro" id="IPR003439">
    <property type="entry name" value="ABC_transporter-like_ATP-bd"/>
</dbReference>
<dbReference type="EMBL" id="CP120678">
    <property type="protein sequence ID" value="WIW69820.1"/>
    <property type="molecule type" value="Genomic_DNA"/>
</dbReference>
<keyword evidence="4" id="KW-1003">Cell membrane</keyword>
<evidence type="ECO:0000256" key="4">
    <source>
        <dbReference type="ARBA" id="ARBA00022475"/>
    </source>
</evidence>
<comment type="similarity">
    <text evidence="2">Belongs to the ABC transporter superfamily.</text>
</comment>
<dbReference type="PROSITE" id="PS00211">
    <property type="entry name" value="ABC_TRANSPORTER_1"/>
    <property type="match status" value="1"/>
</dbReference>
<dbReference type="GO" id="GO:0043190">
    <property type="term" value="C:ATP-binding cassette (ABC) transporter complex"/>
    <property type="evidence" value="ECO:0007669"/>
    <property type="project" value="TreeGrafter"/>
</dbReference>
<keyword evidence="3" id="KW-0813">Transport</keyword>
<sequence length="567" mass="62121">MQGIVEVKNVSFTYGNKIVPTVCKLNFSIHKGDFILITGQSGCGKSTILKMLNGLIPHESGGSFSGDIYIDGKNTRDFSIADLSSMIGLVFQSPEDQIFSATIFDEVAFVLENMGLETEQIKLRVQEVLREVGLSGKEKDSIHALSGGQKQRLAVASVLAAKPRVLALDEPISQLDPVNAENLLQVLTKLNKEHGITIILIEHRLHEVIRVCNRMLIMETGKIVWDGSMKEALENPQIFSGHGLRLPQTIDLCSQLGIAIHKDYIADAVKGILKKYPEINTRKKEMNITDSLKKKVLITVENLGFGYENQPKTILNDFNLTVYRGEIIALMGTNGAGKSTLLQLIAGIFTPQAGRISIDEVKGSPIGTVGMVMQNPDLMLFNPTVKQEIFYAAEQFGKNDEVNQNYCESLCSALALNEVVEEFPLALSRGQRLRVAIASILGFKPAIVLLDEPTTGQDISRIEDILESIHHYANEGGTVIFCTHDTEIAARFAERIVVMTEGKIVADGKPEDVFSNADILAASGLKQPPIIAMSQQLGIGKITSVEEVVLHVQQTSLRSYSKKHAVS</sequence>
<evidence type="ECO:0000256" key="1">
    <source>
        <dbReference type="ARBA" id="ARBA00004202"/>
    </source>
</evidence>
<evidence type="ECO:0000256" key="6">
    <source>
        <dbReference type="ARBA" id="ARBA00022840"/>
    </source>
</evidence>
<comment type="subcellular location">
    <subcellularLocation>
        <location evidence="1">Cell membrane</location>
        <topology evidence="1">Peripheral membrane protein</topology>
    </subcellularLocation>
</comment>
<evidence type="ECO:0000259" key="9">
    <source>
        <dbReference type="PROSITE" id="PS50893"/>
    </source>
</evidence>
<dbReference type="InterPro" id="IPR015856">
    <property type="entry name" value="ABC_transpr_CbiO/EcfA_su"/>
</dbReference>
<dbReference type="InterPro" id="IPR050095">
    <property type="entry name" value="ECF_ABC_transporter_ATP-bd"/>
</dbReference>
<accession>A0A9Y2AE14</accession>
<evidence type="ECO:0000256" key="7">
    <source>
        <dbReference type="ARBA" id="ARBA00022967"/>
    </source>
</evidence>
<dbReference type="Proteomes" id="UP001243623">
    <property type="component" value="Chromosome"/>
</dbReference>
<proteinExistence type="inferred from homology"/>
<evidence type="ECO:0000256" key="3">
    <source>
        <dbReference type="ARBA" id="ARBA00022448"/>
    </source>
</evidence>
<keyword evidence="5" id="KW-0547">Nucleotide-binding</keyword>
<evidence type="ECO:0000313" key="10">
    <source>
        <dbReference type="EMBL" id="WIW69820.1"/>
    </source>
</evidence>
<protein>
    <submittedName>
        <fullName evidence="10">Energy-coupling factor transporter ATPase</fullName>
    </submittedName>
</protein>
<keyword evidence="8" id="KW-0472">Membrane</keyword>
<dbReference type="NCBIfam" id="NF010167">
    <property type="entry name" value="PRK13648.1"/>
    <property type="match status" value="2"/>
</dbReference>
<dbReference type="GO" id="GO:0016887">
    <property type="term" value="F:ATP hydrolysis activity"/>
    <property type="evidence" value="ECO:0007669"/>
    <property type="project" value="InterPro"/>
</dbReference>